<comment type="caution">
    <text evidence="2">The sequence shown here is derived from an EMBL/GenBank/DDBJ whole genome shotgun (WGS) entry which is preliminary data.</text>
</comment>
<evidence type="ECO:0000256" key="1">
    <source>
        <dbReference type="SAM" id="MobiDB-lite"/>
    </source>
</evidence>
<reference evidence="2" key="1">
    <citation type="journal article" date="2020" name="Stud. Mycol.">
        <title>101 Dothideomycetes genomes: a test case for predicting lifestyles and emergence of pathogens.</title>
        <authorList>
            <person name="Haridas S."/>
            <person name="Albert R."/>
            <person name="Binder M."/>
            <person name="Bloem J."/>
            <person name="Labutti K."/>
            <person name="Salamov A."/>
            <person name="Andreopoulos B."/>
            <person name="Baker S."/>
            <person name="Barry K."/>
            <person name="Bills G."/>
            <person name="Bluhm B."/>
            <person name="Cannon C."/>
            <person name="Castanera R."/>
            <person name="Culley D."/>
            <person name="Daum C."/>
            <person name="Ezra D."/>
            <person name="Gonzalez J."/>
            <person name="Henrissat B."/>
            <person name="Kuo A."/>
            <person name="Liang C."/>
            <person name="Lipzen A."/>
            <person name="Lutzoni F."/>
            <person name="Magnuson J."/>
            <person name="Mondo S."/>
            <person name="Nolan M."/>
            <person name="Ohm R."/>
            <person name="Pangilinan J."/>
            <person name="Park H.-J."/>
            <person name="Ramirez L."/>
            <person name="Alfaro M."/>
            <person name="Sun H."/>
            <person name="Tritt A."/>
            <person name="Yoshinaga Y."/>
            <person name="Zwiers L.-H."/>
            <person name="Turgeon B."/>
            <person name="Goodwin S."/>
            <person name="Spatafora J."/>
            <person name="Crous P."/>
            <person name="Grigoriev I."/>
        </authorList>
    </citation>
    <scope>NUCLEOTIDE SEQUENCE</scope>
    <source>
        <strain evidence="2">CBS 690.94</strain>
    </source>
</reference>
<dbReference type="Proteomes" id="UP000799764">
    <property type="component" value="Unassembled WGS sequence"/>
</dbReference>
<organism evidence="2 3">
    <name type="scientific">Karstenula rhodostoma CBS 690.94</name>
    <dbReference type="NCBI Taxonomy" id="1392251"/>
    <lineage>
        <taxon>Eukaryota</taxon>
        <taxon>Fungi</taxon>
        <taxon>Dikarya</taxon>
        <taxon>Ascomycota</taxon>
        <taxon>Pezizomycotina</taxon>
        <taxon>Dothideomycetes</taxon>
        <taxon>Pleosporomycetidae</taxon>
        <taxon>Pleosporales</taxon>
        <taxon>Massarineae</taxon>
        <taxon>Didymosphaeriaceae</taxon>
        <taxon>Karstenula</taxon>
    </lineage>
</organism>
<evidence type="ECO:0000313" key="2">
    <source>
        <dbReference type="EMBL" id="KAF2438770.1"/>
    </source>
</evidence>
<dbReference type="AlphaFoldDB" id="A0A9P4U654"/>
<proteinExistence type="predicted"/>
<sequence length="176" mass="19533">MHSQYFATTKRSAGRCDDVRERRGRFFASDLRKRCRAICQRNPERGASSRLACLDPLACLHEHSPLLCIILNGQREAMVLSSGFARLRSATCLGSTCRPQLRHPCWGERSVVRPNESRRGAYEAGVHQVHSTYSGGAALRYKWPRGSRPRSLSVAKASLNGMANSKPPTLAPRPST</sequence>
<dbReference type="EMBL" id="MU001511">
    <property type="protein sequence ID" value="KAF2438770.1"/>
    <property type="molecule type" value="Genomic_DNA"/>
</dbReference>
<accession>A0A9P4U654</accession>
<protein>
    <submittedName>
        <fullName evidence="2">Uncharacterized protein</fullName>
    </submittedName>
</protein>
<gene>
    <name evidence="2" type="ORF">P171DRAFT_504226</name>
</gene>
<name>A0A9P4U654_9PLEO</name>
<keyword evidence="3" id="KW-1185">Reference proteome</keyword>
<evidence type="ECO:0000313" key="3">
    <source>
        <dbReference type="Proteomes" id="UP000799764"/>
    </source>
</evidence>
<feature type="region of interest" description="Disordered" evidence="1">
    <location>
        <begin position="157"/>
        <end position="176"/>
    </location>
</feature>